<organism evidence="1 2">
    <name type="scientific">Selenomonas dianae</name>
    <dbReference type="NCBI Taxonomy" id="135079"/>
    <lineage>
        <taxon>Bacteria</taxon>
        <taxon>Bacillati</taxon>
        <taxon>Bacillota</taxon>
        <taxon>Negativicutes</taxon>
        <taxon>Selenomonadales</taxon>
        <taxon>Selenomonadaceae</taxon>
        <taxon>Selenomonas</taxon>
    </lineage>
</organism>
<evidence type="ECO:0000313" key="2">
    <source>
        <dbReference type="Proteomes" id="UP001500399"/>
    </source>
</evidence>
<proteinExistence type="predicted"/>
<dbReference type="EMBL" id="BAAACR010000012">
    <property type="protein sequence ID" value="GAA0213454.1"/>
    <property type="molecule type" value="Genomic_DNA"/>
</dbReference>
<reference evidence="1 2" key="1">
    <citation type="journal article" date="2019" name="Int. J. Syst. Evol. Microbiol.">
        <title>The Global Catalogue of Microorganisms (GCM) 10K type strain sequencing project: providing services to taxonomists for standard genome sequencing and annotation.</title>
        <authorList>
            <consortium name="The Broad Institute Genomics Platform"/>
            <consortium name="The Broad Institute Genome Sequencing Center for Infectious Disease"/>
            <person name="Wu L."/>
            <person name="Ma J."/>
        </authorList>
    </citation>
    <scope>NUCLEOTIDE SEQUENCE [LARGE SCALE GENOMIC DNA]</scope>
    <source>
        <strain evidence="1 2">JCM 8542</strain>
    </source>
</reference>
<keyword evidence="2" id="KW-1185">Reference proteome</keyword>
<sequence>MPLPFLVLGAAAVVGGMGVVGGLAAKETMDEAKKLGEKGDRLIASAKSRCEREQQATSAAIDKLGSTKVHILSNNMSVFLDSFRKLKNVEFKNSVGLDELRDFTPQSDQLRKLEQASITALDLSKGYGGGLAGGGITALGAYGAVGMLGTASTGTAIGTLGGAAATNATLAWLGGGSLATGGLGIAGGTAVLGGIVAAPALLVGAYFLNNKADEAMSKAKTHYAKVEEFNAKCSKSCSLLAAIRERGEQITDLLFRMDGDFSFGIRDMKGIIARRGTDWRSFAREEQEHIAAVAMTAKTLKLIIDTPLCREDGTLDPNSARVFSLPGVRG</sequence>
<comment type="caution">
    <text evidence="1">The sequence shown here is derived from an EMBL/GenBank/DDBJ whole genome shotgun (WGS) entry which is preliminary data.</text>
</comment>
<name>A0ABN0T5X4_9FIRM</name>
<gene>
    <name evidence="1" type="ORF">GCM10008919_15820</name>
</gene>
<protein>
    <submittedName>
        <fullName evidence="1">Uncharacterized protein</fullName>
    </submittedName>
</protein>
<evidence type="ECO:0000313" key="1">
    <source>
        <dbReference type="EMBL" id="GAA0213454.1"/>
    </source>
</evidence>
<accession>A0ABN0T5X4</accession>
<dbReference type="RefSeq" id="WP_304987442.1">
    <property type="nucleotide sequence ID" value="NZ_BAAACR010000012.1"/>
</dbReference>
<dbReference type="Proteomes" id="UP001500399">
    <property type="component" value="Unassembled WGS sequence"/>
</dbReference>